<dbReference type="STRING" id="35525.A0A0P5XID6"/>
<dbReference type="Proteomes" id="UP000076858">
    <property type="component" value="Unassembled WGS sequence"/>
</dbReference>
<dbReference type="SUPFAM" id="SSF82171">
    <property type="entry name" value="DPP6 N-terminal domain-like"/>
    <property type="match status" value="1"/>
</dbReference>
<dbReference type="Pfam" id="PF23797">
    <property type="entry name" value="Beta-prop_ELP1_2nd"/>
    <property type="match status" value="1"/>
</dbReference>
<dbReference type="InterPro" id="IPR056164">
    <property type="entry name" value="Beta-prop_ELP1_1st"/>
</dbReference>
<dbReference type="AlphaFoldDB" id="A0A0P5XID6"/>
<evidence type="ECO:0000256" key="4">
    <source>
        <dbReference type="ARBA" id="ARBA00022694"/>
    </source>
</evidence>
<dbReference type="UniPathway" id="UPA00988"/>
<evidence type="ECO:0000256" key="2">
    <source>
        <dbReference type="ARBA" id="ARBA00006086"/>
    </source>
</evidence>
<feature type="domain" description="ELP1 first N-terminal beta-propeller" evidence="8">
    <location>
        <begin position="1"/>
        <end position="337"/>
    </location>
</feature>
<evidence type="ECO:0000256" key="6">
    <source>
        <dbReference type="PIRNR" id="PIRNR017233"/>
    </source>
</evidence>
<dbReference type="Pfam" id="PF23878">
    <property type="entry name" value="TPR_ELP1"/>
    <property type="match status" value="1"/>
</dbReference>
<dbReference type="Pfam" id="PF23936">
    <property type="entry name" value="HB_ELP1"/>
    <property type="match status" value="1"/>
</dbReference>
<feature type="compositionally biased region" description="Basic residues" evidence="7">
    <location>
        <begin position="1119"/>
        <end position="1132"/>
    </location>
</feature>
<dbReference type="PANTHER" id="PTHR12747:SF0">
    <property type="entry name" value="ELONGATOR COMPLEX PROTEIN 1"/>
    <property type="match status" value="1"/>
</dbReference>
<feature type="region of interest" description="Disordered" evidence="7">
    <location>
        <begin position="1093"/>
        <end position="1132"/>
    </location>
</feature>
<feature type="domain" description="ELP1 N-terminal second beta-propeller" evidence="9">
    <location>
        <begin position="378"/>
        <end position="638"/>
    </location>
</feature>
<evidence type="ECO:0000259" key="12">
    <source>
        <dbReference type="Pfam" id="PF23936"/>
    </source>
</evidence>
<feature type="compositionally biased region" description="Low complexity" evidence="7">
    <location>
        <begin position="1107"/>
        <end position="1118"/>
    </location>
</feature>
<accession>A0A0P5XID6</accession>
<dbReference type="GO" id="GO:0000049">
    <property type="term" value="F:tRNA binding"/>
    <property type="evidence" value="ECO:0007669"/>
    <property type="project" value="TreeGrafter"/>
</dbReference>
<dbReference type="PIRSF" id="PIRSF017233">
    <property type="entry name" value="IKAP"/>
    <property type="match status" value="1"/>
</dbReference>
<evidence type="ECO:0000259" key="10">
    <source>
        <dbReference type="Pfam" id="PF23878"/>
    </source>
</evidence>
<reference evidence="13 14" key="1">
    <citation type="submission" date="2016-03" db="EMBL/GenBank/DDBJ databases">
        <title>EvidentialGene: Evidence-directed Construction of Genes on Genomes.</title>
        <authorList>
            <person name="Gilbert D.G."/>
            <person name="Choi J.-H."/>
            <person name="Mockaitis K."/>
            <person name="Colbourne J."/>
            <person name="Pfrender M."/>
        </authorList>
    </citation>
    <scope>NUCLEOTIDE SEQUENCE [LARGE SCALE GENOMIC DNA]</scope>
    <source>
        <strain evidence="13 14">Xinb3</strain>
        <tissue evidence="13">Complete organism</tissue>
    </source>
</reference>
<proteinExistence type="inferred from homology"/>
<dbReference type="GO" id="GO:0005829">
    <property type="term" value="C:cytosol"/>
    <property type="evidence" value="ECO:0007669"/>
    <property type="project" value="TreeGrafter"/>
</dbReference>
<dbReference type="InterPro" id="IPR006849">
    <property type="entry name" value="Elp1"/>
</dbReference>
<comment type="caution">
    <text evidence="13">The sequence shown here is derived from an EMBL/GenBank/DDBJ whole genome shotgun (WGS) entry which is preliminary data.</text>
</comment>
<evidence type="ECO:0000313" key="14">
    <source>
        <dbReference type="Proteomes" id="UP000076858"/>
    </source>
</evidence>
<evidence type="ECO:0000313" key="13">
    <source>
        <dbReference type="EMBL" id="KZS04813.1"/>
    </source>
</evidence>
<dbReference type="InterPro" id="IPR056167">
    <property type="entry name" value="A-sol_ELP1"/>
</dbReference>
<comment type="similarity">
    <text evidence="2 6">Belongs to the ELP1/IKA1 family.</text>
</comment>
<feature type="domain" description="ELP1 TPR" evidence="10">
    <location>
        <begin position="863"/>
        <end position="1029"/>
    </location>
</feature>
<dbReference type="InterPro" id="IPR056166">
    <property type="entry name" value="TPR_ELP1"/>
</dbReference>
<dbReference type="PANTHER" id="PTHR12747">
    <property type="entry name" value="ELONGATOR COMPLEX PROTEIN 1"/>
    <property type="match status" value="1"/>
</dbReference>
<dbReference type="InterPro" id="IPR056165">
    <property type="entry name" value="Beta-prop_ELP1_2nd"/>
</dbReference>
<dbReference type="InterPro" id="IPR056169">
    <property type="entry name" value="HB_ELP1"/>
</dbReference>
<evidence type="ECO:0000256" key="5">
    <source>
        <dbReference type="ARBA" id="ARBA00029535"/>
    </source>
</evidence>
<sequence>MRNLTLIDKKAASCSFLKDCCAATIERNLMFFANQNELCKLDVDQPNAEDSVEVLGPLDVGSVLDLKYLPEEDVLAIVAKIGSVSVYNLSSSEFDVVGDVAGGISGCCWSPDMETLVIISETGNVLMMSRTWDVIQEAPLFQQDFGEAKFVSVGWGSKETQFHGSEGKDARSKKQIDCSLADWDDRATRIVWRADGLFFAVNAVEPNTGHRLIRVFNREGFLQSTSEPVSQLCQSLSWRSSGASGLITSTVSLVQQGKQQVAFFEKNGLRHGEFDFPVGQQVLESYWNGDSTILAMIIRFDQDVYGLQLWTMANYHWYMKHFCPFEKGLRPLWVMWDVIETNRLHIIVSNGTYVMTDYQPIVTSSTDLTSSDPACIAVVDNCKLKITFLRESIVPPPMCGWEIEFSSSIHSVDLLSSFSSRLSVLTHSGLVHFFRFTDREIEEKLCHPDVKIVCKEGGHFRPVLDFTASLSLPVNYQLYHFRLVNPSTIVSSALNQLLVLELNETIFTIKDTITLDTRIGGIEVLRRQQNTVLIHLVDGKLLELHTDDMKISDSVVFPEFCCRMEWIDGHVVGLAASGRLYVDGKEILSAVSSFVAHSHFLLMTSLQKHRLLCLPLSGLSNPNLAITERAIERGAKLVHAVAMETTVILQMPRGNLEAIHPRALSLNIMKSLIDKQSYSDAFVLMKKQRINLNLLYDHNPSAFLEHCLQFVEQVSSVDLANLNLFLGELQDEDFTTTMYQSHYENKSTPKDNGKVNTVCSRLREVMIEKDSLKYLLPIITSYIKQAMVDQALKRVQVLTEESLKDQALKYMAVLVDGEQLYKEALATYDLQLTLMVAHRSQKDPKEYLAFLNDLKAMADDNERRFTIDNSLKCYDSAIRHLCRCRPVRTEQIIAYMKLHRTYVSVVDELCTVLPKDEVKTALQAAACLQAEILASRDNHEEAGYLYQRVEAYDLALHSFEQCGMWANCLSLASKLQLNEVETKSLVSKLVTRLRSSKKHGDAAQLAEYHLGDYQLAGQCLIDGLFFREAWALAYRHNIVNWAETTLKNELNEAFQLIEAKLEQVEQECCKYSQRLSVVRQDLLYKRDHPPAETDHGDLYSETGSSIFTHSTGTSGRTFRSSKNRRKQERKKLRLKEGSPFEDMAIINELHVLYSSISTVLQDVGRLLRGELIISKDWSRAKCLQNKTESLLRLMEEKKKDIWNFSLNPKNQESDKNFGPSATTEMIISQVNQEKEEFFSTRYLELDIKIRSQPDSPDTTWKLDSLK</sequence>
<keyword evidence="3 6" id="KW-0963">Cytoplasm</keyword>
<keyword evidence="4" id="KW-0819">tRNA processing</keyword>
<comment type="pathway">
    <text evidence="1">tRNA modification; 5-methoxycarbonylmethyl-2-thiouridine-tRNA biosynthesis.</text>
</comment>
<gene>
    <name evidence="13" type="ORF">APZ42_032139</name>
</gene>
<dbReference type="GO" id="GO:0005634">
    <property type="term" value="C:nucleus"/>
    <property type="evidence" value="ECO:0007669"/>
    <property type="project" value="UniProtKB-SubCell"/>
</dbReference>
<evidence type="ECO:0000259" key="9">
    <source>
        <dbReference type="Pfam" id="PF23797"/>
    </source>
</evidence>
<dbReference type="EMBL" id="LRGB01003056">
    <property type="protein sequence ID" value="KZS04813.1"/>
    <property type="molecule type" value="Genomic_DNA"/>
</dbReference>
<evidence type="ECO:0000256" key="3">
    <source>
        <dbReference type="ARBA" id="ARBA00022490"/>
    </source>
</evidence>
<organism evidence="13 14">
    <name type="scientific">Daphnia magna</name>
    <dbReference type="NCBI Taxonomy" id="35525"/>
    <lineage>
        <taxon>Eukaryota</taxon>
        <taxon>Metazoa</taxon>
        <taxon>Ecdysozoa</taxon>
        <taxon>Arthropoda</taxon>
        <taxon>Crustacea</taxon>
        <taxon>Branchiopoda</taxon>
        <taxon>Diplostraca</taxon>
        <taxon>Cladocera</taxon>
        <taxon>Anomopoda</taxon>
        <taxon>Daphniidae</taxon>
        <taxon>Daphnia</taxon>
    </lineage>
</organism>
<comment type="subcellular location">
    <subcellularLocation>
        <location evidence="6">Cytoplasm</location>
    </subcellularLocation>
    <subcellularLocation>
        <location evidence="6">Nucleus</location>
    </subcellularLocation>
</comment>
<dbReference type="Pfam" id="PF04762">
    <property type="entry name" value="Beta-prop_ELP1_1st"/>
    <property type="match status" value="1"/>
</dbReference>
<evidence type="ECO:0000259" key="8">
    <source>
        <dbReference type="Pfam" id="PF04762"/>
    </source>
</evidence>
<dbReference type="Gene3D" id="2.130.10.10">
    <property type="entry name" value="YVTN repeat-like/Quinoprotein amine dehydrogenase"/>
    <property type="match status" value="1"/>
</dbReference>
<evidence type="ECO:0000259" key="11">
    <source>
        <dbReference type="Pfam" id="PF23925"/>
    </source>
</evidence>
<dbReference type="Pfam" id="PF23925">
    <property type="entry name" value="A-sol_ELP1"/>
    <property type="match status" value="1"/>
</dbReference>
<keyword evidence="6" id="KW-0539">Nucleus</keyword>
<feature type="domain" description="ELP1 alpha-solenoid" evidence="11">
    <location>
        <begin position="662"/>
        <end position="854"/>
    </location>
</feature>
<evidence type="ECO:0000256" key="7">
    <source>
        <dbReference type="SAM" id="MobiDB-lite"/>
    </source>
</evidence>
<protein>
    <recommendedName>
        <fullName evidence="5 6">Elongator complex protein 1</fullName>
    </recommendedName>
</protein>
<comment type="function">
    <text evidence="6">Component of the elongator complex which is required for multiple tRNA modifications, including mcm5U (5-methoxycarbonylmethyl uridine), mcm5s2U (5-methoxycarbonylmethyl-2-thiouridine), and ncm5U (5-carbamoylmethyl uridine). The elongator complex catalyzes formation of carboxymethyluridine in the wobble base at position 34 in tRNAs.</text>
</comment>
<feature type="domain" description="ELP1 three-helical bundle" evidence="12">
    <location>
        <begin position="1042"/>
        <end position="1201"/>
    </location>
</feature>
<keyword evidence="14" id="KW-1185">Reference proteome</keyword>
<dbReference type="OrthoDB" id="40048at2759"/>
<evidence type="ECO:0000256" key="1">
    <source>
        <dbReference type="ARBA" id="ARBA00005043"/>
    </source>
</evidence>
<dbReference type="InterPro" id="IPR015943">
    <property type="entry name" value="WD40/YVTN_repeat-like_dom_sf"/>
</dbReference>
<dbReference type="GO" id="GO:0002926">
    <property type="term" value="P:tRNA wobble base 5-methoxycarbonylmethyl-2-thiouridinylation"/>
    <property type="evidence" value="ECO:0007669"/>
    <property type="project" value="TreeGrafter"/>
</dbReference>
<dbReference type="GO" id="GO:0033588">
    <property type="term" value="C:elongator holoenzyme complex"/>
    <property type="evidence" value="ECO:0007669"/>
    <property type="project" value="InterPro"/>
</dbReference>
<name>A0A0P5XID6_9CRUS</name>